<dbReference type="Proteomes" id="UP000789831">
    <property type="component" value="Unassembled WGS sequence"/>
</dbReference>
<accession>A0A9N9HTX6</accession>
<organism evidence="1 2">
    <name type="scientific">Ambispora gerdemannii</name>
    <dbReference type="NCBI Taxonomy" id="144530"/>
    <lineage>
        <taxon>Eukaryota</taxon>
        <taxon>Fungi</taxon>
        <taxon>Fungi incertae sedis</taxon>
        <taxon>Mucoromycota</taxon>
        <taxon>Glomeromycotina</taxon>
        <taxon>Glomeromycetes</taxon>
        <taxon>Archaeosporales</taxon>
        <taxon>Ambisporaceae</taxon>
        <taxon>Ambispora</taxon>
    </lineage>
</organism>
<gene>
    <name evidence="1" type="ORF">AGERDE_LOCUS13689</name>
</gene>
<feature type="non-terminal residue" evidence="1">
    <location>
        <position position="1"/>
    </location>
</feature>
<evidence type="ECO:0000313" key="1">
    <source>
        <dbReference type="EMBL" id="CAG8704893.1"/>
    </source>
</evidence>
<evidence type="ECO:0000313" key="2">
    <source>
        <dbReference type="Proteomes" id="UP000789831"/>
    </source>
</evidence>
<comment type="caution">
    <text evidence="1">The sequence shown here is derived from an EMBL/GenBank/DDBJ whole genome shotgun (WGS) entry which is preliminary data.</text>
</comment>
<reference evidence="1" key="1">
    <citation type="submission" date="2021-06" db="EMBL/GenBank/DDBJ databases">
        <authorList>
            <person name="Kallberg Y."/>
            <person name="Tangrot J."/>
            <person name="Rosling A."/>
        </authorList>
    </citation>
    <scope>NUCLEOTIDE SEQUENCE</scope>
    <source>
        <strain evidence="1">MT106</strain>
    </source>
</reference>
<feature type="non-terminal residue" evidence="1">
    <location>
        <position position="69"/>
    </location>
</feature>
<dbReference type="EMBL" id="CAJVPL010019355">
    <property type="protein sequence ID" value="CAG8704893.1"/>
    <property type="molecule type" value="Genomic_DNA"/>
</dbReference>
<keyword evidence="2" id="KW-1185">Reference proteome</keyword>
<protein>
    <submittedName>
        <fullName evidence="1">8475_t:CDS:1</fullName>
    </submittedName>
</protein>
<dbReference type="AlphaFoldDB" id="A0A9N9HTX6"/>
<sequence length="69" mass="7939">RDWKSAIEKDISAEDQYHIDVNIWNSIEESEHEPEASTSNARIVISDRYAVIKSRKAELAADMEAYKTL</sequence>
<name>A0A9N9HTX6_9GLOM</name>
<proteinExistence type="predicted"/>